<proteinExistence type="predicted"/>
<evidence type="ECO:0000256" key="1">
    <source>
        <dbReference type="SAM" id="MobiDB-lite"/>
    </source>
</evidence>
<dbReference type="EMBL" id="JBFDAA010000001">
    <property type="protein sequence ID" value="KAL1140251.1"/>
    <property type="molecule type" value="Genomic_DNA"/>
</dbReference>
<organism evidence="2 3">
    <name type="scientific">Ranatra chinensis</name>
    <dbReference type="NCBI Taxonomy" id="642074"/>
    <lineage>
        <taxon>Eukaryota</taxon>
        <taxon>Metazoa</taxon>
        <taxon>Ecdysozoa</taxon>
        <taxon>Arthropoda</taxon>
        <taxon>Hexapoda</taxon>
        <taxon>Insecta</taxon>
        <taxon>Pterygota</taxon>
        <taxon>Neoptera</taxon>
        <taxon>Paraneoptera</taxon>
        <taxon>Hemiptera</taxon>
        <taxon>Heteroptera</taxon>
        <taxon>Panheteroptera</taxon>
        <taxon>Nepomorpha</taxon>
        <taxon>Nepidae</taxon>
        <taxon>Ranatrinae</taxon>
        <taxon>Ranatra</taxon>
    </lineage>
</organism>
<reference evidence="2 3" key="1">
    <citation type="submission" date="2024-07" db="EMBL/GenBank/DDBJ databases">
        <title>Chromosome-level genome assembly of the water stick insect Ranatra chinensis (Heteroptera: Nepidae).</title>
        <authorList>
            <person name="Liu X."/>
        </authorList>
    </citation>
    <scope>NUCLEOTIDE SEQUENCE [LARGE SCALE GENOMIC DNA]</scope>
    <source>
        <strain evidence="2">Cailab_2021Rc</strain>
        <tissue evidence="2">Muscle</tissue>
    </source>
</reference>
<feature type="compositionally biased region" description="Basic and acidic residues" evidence="1">
    <location>
        <begin position="1"/>
        <end position="17"/>
    </location>
</feature>
<dbReference type="AlphaFoldDB" id="A0ABD0YWC1"/>
<dbReference type="Proteomes" id="UP001558652">
    <property type="component" value="Unassembled WGS sequence"/>
</dbReference>
<name>A0ABD0YWC1_9HEMI</name>
<protein>
    <submittedName>
        <fullName evidence="2">Uncharacterized protein</fullName>
    </submittedName>
</protein>
<evidence type="ECO:0000313" key="2">
    <source>
        <dbReference type="EMBL" id="KAL1140251.1"/>
    </source>
</evidence>
<feature type="compositionally biased region" description="Basic and acidic residues" evidence="1">
    <location>
        <begin position="31"/>
        <end position="44"/>
    </location>
</feature>
<feature type="region of interest" description="Disordered" evidence="1">
    <location>
        <begin position="1"/>
        <end position="50"/>
    </location>
</feature>
<feature type="compositionally biased region" description="Pro residues" evidence="1">
    <location>
        <begin position="93"/>
        <end position="119"/>
    </location>
</feature>
<evidence type="ECO:0000313" key="3">
    <source>
        <dbReference type="Proteomes" id="UP001558652"/>
    </source>
</evidence>
<comment type="caution">
    <text evidence="2">The sequence shown here is derived from an EMBL/GenBank/DDBJ whole genome shotgun (WGS) entry which is preliminary data.</text>
</comment>
<feature type="region of interest" description="Disordered" evidence="1">
    <location>
        <begin position="75"/>
        <end position="119"/>
    </location>
</feature>
<gene>
    <name evidence="2" type="ORF">AAG570_000183</name>
</gene>
<keyword evidence="3" id="KW-1185">Reference proteome</keyword>
<accession>A0ABD0YWC1</accession>
<sequence>MASEHRNMVYQNKKQETTEIAPLGDQTEPVRTNELRARDDRPREMGMVSGAGVRIRNRSDWCTDERNCNTYCMAWPGRGESSHRTGGASTTEGPPPPPQTPPLPPHHRLPPPPLFQNTP</sequence>